<dbReference type="EMBL" id="CP032869">
    <property type="protein sequence ID" value="AYL98812.1"/>
    <property type="molecule type" value="Genomic_DNA"/>
</dbReference>
<dbReference type="Gene3D" id="1.10.287.130">
    <property type="match status" value="1"/>
</dbReference>
<keyword evidence="10" id="KW-0472">Membrane</keyword>
<dbReference type="SMART" id="SM00388">
    <property type="entry name" value="HisKA"/>
    <property type="match status" value="1"/>
</dbReference>
<dbReference type="PANTHER" id="PTHR45436">
    <property type="entry name" value="SENSOR HISTIDINE KINASE YKOH"/>
    <property type="match status" value="1"/>
</dbReference>
<dbReference type="Proteomes" id="UP000270046">
    <property type="component" value="Chromosome"/>
</dbReference>
<feature type="domain" description="Histidine kinase" evidence="11">
    <location>
        <begin position="102"/>
        <end position="318"/>
    </location>
</feature>
<comment type="catalytic activity">
    <reaction evidence="1">
        <text>ATP + protein L-histidine = ADP + protein N-phospho-L-histidine.</text>
        <dbReference type="EC" id="2.7.13.3"/>
    </reaction>
</comment>
<dbReference type="SUPFAM" id="SSF158472">
    <property type="entry name" value="HAMP domain-like"/>
    <property type="match status" value="1"/>
</dbReference>
<keyword evidence="4" id="KW-0597">Phosphoprotein</keyword>
<evidence type="ECO:0000256" key="7">
    <source>
        <dbReference type="ARBA" id="ARBA00022777"/>
    </source>
</evidence>
<protein>
    <recommendedName>
        <fullName evidence="3">histidine kinase</fullName>
        <ecNumber evidence="3">2.7.13.3</ecNumber>
    </recommendedName>
</protein>
<evidence type="ECO:0000256" key="3">
    <source>
        <dbReference type="ARBA" id="ARBA00012438"/>
    </source>
</evidence>
<evidence type="ECO:0000256" key="10">
    <source>
        <dbReference type="SAM" id="Phobius"/>
    </source>
</evidence>
<dbReference type="CDD" id="cd06225">
    <property type="entry name" value="HAMP"/>
    <property type="match status" value="1"/>
</dbReference>
<dbReference type="Pfam" id="PF00512">
    <property type="entry name" value="HisKA"/>
    <property type="match status" value="1"/>
</dbReference>
<dbReference type="SUPFAM" id="SSF55874">
    <property type="entry name" value="ATPase domain of HSP90 chaperone/DNA topoisomerase II/histidine kinase"/>
    <property type="match status" value="1"/>
</dbReference>
<evidence type="ECO:0000259" key="11">
    <source>
        <dbReference type="PROSITE" id="PS50109"/>
    </source>
</evidence>
<dbReference type="PROSITE" id="PS50109">
    <property type="entry name" value="HIS_KIN"/>
    <property type="match status" value="1"/>
</dbReference>
<dbReference type="InterPro" id="IPR003661">
    <property type="entry name" value="HisK_dim/P_dom"/>
</dbReference>
<dbReference type="Pfam" id="PF00672">
    <property type="entry name" value="HAMP"/>
    <property type="match status" value="1"/>
</dbReference>
<dbReference type="OrthoDB" id="594725at2"/>
<feature type="transmembrane region" description="Helical" evidence="10">
    <location>
        <begin position="20"/>
        <end position="44"/>
    </location>
</feature>
<dbReference type="RefSeq" id="WP_119407079.1">
    <property type="nucleotide sequence ID" value="NZ_CP032869.1"/>
</dbReference>
<reference evidence="13 14" key="1">
    <citation type="submission" date="2018-10" db="EMBL/GenBank/DDBJ databases">
        <title>Genome sequencing of Mucilaginibacter sp. HYN0043.</title>
        <authorList>
            <person name="Kim M."/>
            <person name="Yi H."/>
        </authorList>
    </citation>
    <scope>NUCLEOTIDE SEQUENCE [LARGE SCALE GENOMIC DNA]</scope>
    <source>
        <strain evidence="13 14">HYN0043</strain>
    </source>
</reference>
<evidence type="ECO:0000256" key="2">
    <source>
        <dbReference type="ARBA" id="ARBA00004370"/>
    </source>
</evidence>
<dbReference type="GO" id="GO:0005886">
    <property type="term" value="C:plasma membrane"/>
    <property type="evidence" value="ECO:0007669"/>
    <property type="project" value="TreeGrafter"/>
</dbReference>
<dbReference type="InterPro" id="IPR005467">
    <property type="entry name" value="His_kinase_dom"/>
</dbReference>
<evidence type="ECO:0000256" key="8">
    <source>
        <dbReference type="ARBA" id="ARBA00022989"/>
    </source>
</evidence>
<accession>A0A494W690</accession>
<comment type="subcellular location">
    <subcellularLocation>
        <location evidence="2">Membrane</location>
    </subcellularLocation>
</comment>
<organism evidence="13 14">
    <name type="scientific">Mucilaginibacter celer</name>
    <dbReference type="NCBI Taxonomy" id="2305508"/>
    <lineage>
        <taxon>Bacteria</taxon>
        <taxon>Pseudomonadati</taxon>
        <taxon>Bacteroidota</taxon>
        <taxon>Sphingobacteriia</taxon>
        <taxon>Sphingobacteriales</taxon>
        <taxon>Sphingobacteriaceae</taxon>
        <taxon>Mucilaginibacter</taxon>
    </lineage>
</organism>
<dbReference type="EC" id="2.7.13.3" evidence="3"/>
<dbReference type="SMART" id="SM00387">
    <property type="entry name" value="HATPase_c"/>
    <property type="match status" value="1"/>
</dbReference>
<proteinExistence type="predicted"/>
<dbReference type="InterPro" id="IPR050428">
    <property type="entry name" value="TCS_sensor_his_kinase"/>
</dbReference>
<dbReference type="InterPro" id="IPR003660">
    <property type="entry name" value="HAMP_dom"/>
</dbReference>
<evidence type="ECO:0000313" key="14">
    <source>
        <dbReference type="Proteomes" id="UP000270046"/>
    </source>
</evidence>
<evidence type="ECO:0000256" key="5">
    <source>
        <dbReference type="ARBA" id="ARBA00022679"/>
    </source>
</evidence>
<dbReference type="InterPro" id="IPR036097">
    <property type="entry name" value="HisK_dim/P_sf"/>
</dbReference>
<evidence type="ECO:0000313" key="13">
    <source>
        <dbReference type="EMBL" id="AYL98812.1"/>
    </source>
</evidence>
<dbReference type="Gene3D" id="3.30.565.10">
    <property type="entry name" value="Histidine kinase-like ATPase, C-terminal domain"/>
    <property type="match status" value="1"/>
</dbReference>
<dbReference type="InterPro" id="IPR003594">
    <property type="entry name" value="HATPase_dom"/>
</dbReference>
<dbReference type="InterPro" id="IPR036890">
    <property type="entry name" value="HATPase_C_sf"/>
</dbReference>
<name>A0A494W690_9SPHI</name>
<evidence type="ECO:0000256" key="4">
    <source>
        <dbReference type="ARBA" id="ARBA00022553"/>
    </source>
</evidence>
<dbReference type="GO" id="GO:0000155">
    <property type="term" value="F:phosphorelay sensor kinase activity"/>
    <property type="evidence" value="ECO:0007669"/>
    <property type="project" value="InterPro"/>
</dbReference>
<dbReference type="CDD" id="cd00082">
    <property type="entry name" value="HisKA"/>
    <property type="match status" value="1"/>
</dbReference>
<keyword evidence="6 10" id="KW-0812">Transmembrane</keyword>
<gene>
    <name evidence="13" type="ORF">HYN43_027635</name>
</gene>
<dbReference type="KEGG" id="muh:HYN43_027635"/>
<dbReference type="SUPFAM" id="SSF47384">
    <property type="entry name" value="Homodimeric domain of signal transducing histidine kinase"/>
    <property type="match status" value="1"/>
</dbReference>
<keyword evidence="8 10" id="KW-1133">Transmembrane helix</keyword>
<keyword evidence="5" id="KW-0808">Transferase</keyword>
<sequence>MLVSAEDTYNNSKLNYLKYLLFGAFVIGTLVVWILSFSLSRSALKPLYNFRKKIQEITDSNLKIRLSGEKREDEINTLANSFNQMMDRIDNAYERQKEFTGNASHELRTPIARIVAQLENQLNRDSLDPATRTNLESISEDTFQLSEMVSSLVALADINSRENSRSLMRLRLDELVFSSVADLSKTCPDFKLKFEIEQQPGNEHAPEIAGDETLMKIALRNLMKNAYNYSDNHTVDCLIRRENGQLQLLICNKGEIPDVENTTTLFTTFYRGSNTAGVSGSGIGLSIVKRVMDFHNATVFFKVIPPDTNQVLIVFDIA</sequence>
<dbReference type="PROSITE" id="PS50885">
    <property type="entry name" value="HAMP"/>
    <property type="match status" value="1"/>
</dbReference>
<dbReference type="SMART" id="SM00304">
    <property type="entry name" value="HAMP"/>
    <property type="match status" value="1"/>
</dbReference>
<evidence type="ECO:0000256" key="1">
    <source>
        <dbReference type="ARBA" id="ARBA00000085"/>
    </source>
</evidence>
<dbReference type="AlphaFoldDB" id="A0A494W690"/>
<evidence type="ECO:0000259" key="12">
    <source>
        <dbReference type="PROSITE" id="PS50885"/>
    </source>
</evidence>
<keyword evidence="9" id="KW-0902">Two-component regulatory system</keyword>
<dbReference type="Gene3D" id="6.10.340.10">
    <property type="match status" value="1"/>
</dbReference>
<keyword evidence="14" id="KW-1185">Reference proteome</keyword>
<evidence type="ECO:0000256" key="9">
    <source>
        <dbReference type="ARBA" id="ARBA00023012"/>
    </source>
</evidence>
<feature type="domain" description="HAMP" evidence="12">
    <location>
        <begin position="41"/>
        <end position="94"/>
    </location>
</feature>
<dbReference type="Pfam" id="PF02518">
    <property type="entry name" value="HATPase_c"/>
    <property type="match status" value="1"/>
</dbReference>
<keyword evidence="7" id="KW-0418">Kinase</keyword>
<evidence type="ECO:0000256" key="6">
    <source>
        <dbReference type="ARBA" id="ARBA00022692"/>
    </source>
</evidence>
<dbReference type="PANTHER" id="PTHR45436:SF5">
    <property type="entry name" value="SENSOR HISTIDINE KINASE TRCS"/>
    <property type="match status" value="1"/>
</dbReference>